<gene>
    <name evidence="1" type="ORF">EMPG_09813</name>
</gene>
<evidence type="ECO:0000313" key="2">
    <source>
        <dbReference type="Proteomes" id="UP000053573"/>
    </source>
</evidence>
<evidence type="ECO:0000313" key="1">
    <source>
        <dbReference type="EMBL" id="KLJ10876.1"/>
    </source>
</evidence>
<name>A0A0H1BP01_9EURO</name>
<dbReference type="Proteomes" id="UP000053573">
    <property type="component" value="Unassembled WGS sequence"/>
</dbReference>
<reference evidence="2" key="1">
    <citation type="journal article" date="2015" name="PLoS Genet.">
        <title>The dynamic genome and transcriptome of the human fungal pathogen Blastomyces and close relative Emmonsia.</title>
        <authorList>
            <person name="Munoz J.F."/>
            <person name="Gauthier G.M."/>
            <person name="Desjardins C.A."/>
            <person name="Gallo J.E."/>
            <person name="Holder J."/>
            <person name="Sullivan T.D."/>
            <person name="Marty A.J."/>
            <person name="Carmen J.C."/>
            <person name="Chen Z."/>
            <person name="Ding L."/>
            <person name="Gujja S."/>
            <person name="Magrini V."/>
            <person name="Misas E."/>
            <person name="Mitreva M."/>
            <person name="Priest M."/>
            <person name="Saif S."/>
            <person name="Whiston E.A."/>
            <person name="Young S."/>
            <person name="Zeng Q."/>
            <person name="Goldman W.E."/>
            <person name="Mardis E.R."/>
            <person name="Taylor J.W."/>
            <person name="McEwen J.G."/>
            <person name="Clay O.K."/>
            <person name="Klein B.S."/>
            <person name="Cuomo C.A."/>
        </authorList>
    </citation>
    <scope>NUCLEOTIDE SEQUENCE [LARGE SCALE GENOMIC DNA]</scope>
    <source>
        <strain evidence="2">UAMH 139</strain>
    </source>
</reference>
<organism evidence="1 2">
    <name type="scientific">Blastomyces silverae</name>
    <dbReference type="NCBI Taxonomy" id="2060906"/>
    <lineage>
        <taxon>Eukaryota</taxon>
        <taxon>Fungi</taxon>
        <taxon>Dikarya</taxon>
        <taxon>Ascomycota</taxon>
        <taxon>Pezizomycotina</taxon>
        <taxon>Eurotiomycetes</taxon>
        <taxon>Eurotiomycetidae</taxon>
        <taxon>Onygenales</taxon>
        <taxon>Ajellomycetaceae</taxon>
        <taxon>Blastomyces</taxon>
    </lineage>
</organism>
<keyword evidence="2" id="KW-1185">Reference proteome</keyword>
<dbReference type="AlphaFoldDB" id="A0A0H1BP01"/>
<comment type="caution">
    <text evidence="1">The sequence shown here is derived from an EMBL/GenBank/DDBJ whole genome shotgun (WGS) entry which is preliminary data.</text>
</comment>
<dbReference type="STRING" id="2060906.A0A0H1BP01"/>
<accession>A0A0H1BP01</accession>
<protein>
    <submittedName>
        <fullName evidence="1">Uncharacterized protein</fullName>
    </submittedName>
</protein>
<proteinExistence type="predicted"/>
<dbReference type="EMBL" id="LDEV01001857">
    <property type="protein sequence ID" value="KLJ10876.1"/>
    <property type="molecule type" value="Genomic_DNA"/>
</dbReference>
<sequence length="88" mass="9759">MLELVMMHRQKAKNASVYPTPRTYELGLHGLERTAPSWQASSARGGPGPVTLFGDFEPNTWAHGIYGSRMTCISGIDTRMLYHNAPQP</sequence>